<dbReference type="Gene3D" id="3.60.110.10">
    <property type="entry name" value="Carbon-nitrogen hydrolase"/>
    <property type="match status" value="1"/>
</dbReference>
<comment type="catalytic activity">
    <reaction evidence="9">
        <text>N-terminal S-1,2-diacyl-sn-glyceryl-L-cysteinyl-[lipoprotein] + a glycerophospholipid = N-acyl-S-1,2-diacyl-sn-glyceryl-L-cysteinyl-[lipoprotein] + a 2-acyl-sn-glycero-3-phospholipid + H(+)</text>
        <dbReference type="Rhea" id="RHEA:48228"/>
        <dbReference type="Rhea" id="RHEA-COMP:14681"/>
        <dbReference type="Rhea" id="RHEA-COMP:14684"/>
        <dbReference type="ChEBI" id="CHEBI:15378"/>
        <dbReference type="ChEBI" id="CHEBI:136912"/>
        <dbReference type="ChEBI" id="CHEBI:140656"/>
        <dbReference type="ChEBI" id="CHEBI:140657"/>
        <dbReference type="ChEBI" id="CHEBI:140660"/>
        <dbReference type="EC" id="2.3.1.269"/>
    </reaction>
</comment>
<evidence type="ECO:0000313" key="11">
    <source>
        <dbReference type="EMBL" id="RWX43123.1"/>
    </source>
</evidence>
<comment type="function">
    <text evidence="9">Catalyzes the phospholipid dependent N-acylation of the N-terminal cysteine of apolipoprotein, the last step in lipoprotein maturation.</text>
</comment>
<dbReference type="GO" id="GO:0016410">
    <property type="term" value="F:N-acyltransferase activity"/>
    <property type="evidence" value="ECO:0007669"/>
    <property type="project" value="UniProtKB-UniRule"/>
</dbReference>
<evidence type="ECO:0000256" key="5">
    <source>
        <dbReference type="ARBA" id="ARBA00022692"/>
    </source>
</evidence>
<protein>
    <recommendedName>
        <fullName evidence="9">Apolipoprotein N-acyltransferase</fullName>
        <shortName evidence="9">ALP N-acyltransferase</shortName>
        <ecNumber evidence="9">2.3.1.269</ecNumber>
    </recommendedName>
</protein>
<dbReference type="InterPro" id="IPR045378">
    <property type="entry name" value="LNT_N"/>
</dbReference>
<dbReference type="InterPro" id="IPR004563">
    <property type="entry name" value="Apolipo_AcylTrfase"/>
</dbReference>
<keyword evidence="6 9" id="KW-1133">Transmembrane helix</keyword>
<dbReference type="NCBIfam" id="TIGR00546">
    <property type="entry name" value="lnt"/>
    <property type="match status" value="1"/>
</dbReference>
<evidence type="ECO:0000256" key="4">
    <source>
        <dbReference type="ARBA" id="ARBA00022679"/>
    </source>
</evidence>
<keyword evidence="5 9" id="KW-0812">Transmembrane</keyword>
<keyword evidence="7 9" id="KW-0472">Membrane</keyword>
<dbReference type="GO" id="GO:0005886">
    <property type="term" value="C:plasma membrane"/>
    <property type="evidence" value="ECO:0007669"/>
    <property type="project" value="UniProtKB-SubCell"/>
</dbReference>
<comment type="subcellular location">
    <subcellularLocation>
        <location evidence="1 9">Cell membrane</location>
        <topology evidence="1 9">Multi-pass membrane protein</topology>
    </subcellularLocation>
</comment>
<feature type="transmembrane region" description="Helical" evidence="9">
    <location>
        <begin position="184"/>
        <end position="203"/>
    </location>
</feature>
<feature type="transmembrane region" description="Helical" evidence="9">
    <location>
        <begin position="43"/>
        <end position="61"/>
    </location>
</feature>
<gene>
    <name evidence="9" type="primary">lnt</name>
    <name evidence="11" type="ORF">H206_00554</name>
</gene>
<evidence type="ECO:0000256" key="9">
    <source>
        <dbReference type="HAMAP-Rule" id="MF_01148"/>
    </source>
</evidence>
<name>A0A444IQN4_9BACT</name>
<feature type="transmembrane region" description="Helical" evidence="9">
    <location>
        <begin position="98"/>
        <end position="123"/>
    </location>
</feature>
<dbReference type="SUPFAM" id="SSF56317">
    <property type="entry name" value="Carbon-nitrogen hydrolase"/>
    <property type="match status" value="1"/>
</dbReference>
<feature type="transmembrane region" description="Helical" evidence="9">
    <location>
        <begin position="135"/>
        <end position="164"/>
    </location>
</feature>
<dbReference type="PANTHER" id="PTHR38686">
    <property type="entry name" value="APOLIPOPROTEIN N-ACYLTRANSFERASE"/>
    <property type="match status" value="1"/>
</dbReference>
<feature type="transmembrane region" description="Helical" evidence="9">
    <location>
        <begin position="20"/>
        <end position="37"/>
    </location>
</feature>
<keyword evidence="11" id="KW-0449">Lipoprotein</keyword>
<dbReference type="EMBL" id="MTKO01000129">
    <property type="protein sequence ID" value="RWX43123.1"/>
    <property type="molecule type" value="Genomic_DNA"/>
</dbReference>
<keyword evidence="8 9" id="KW-0012">Acyltransferase</keyword>
<dbReference type="InterPro" id="IPR036526">
    <property type="entry name" value="C-N_Hydrolase_sf"/>
</dbReference>
<evidence type="ECO:0000256" key="3">
    <source>
        <dbReference type="ARBA" id="ARBA00022475"/>
    </source>
</evidence>
<dbReference type="UniPathway" id="UPA00666"/>
<sequence>MKHDGMKMAAPSNILPLGGYALYIRALLTALLLALAMPGITGWWPLLFVALTPLLSALGRLSTKQTVCMGLTCGLFYYTSQFYWIISVLQRFGGLHPALATLALLTLAAYMAIYITLFCLLLNRLLIRSRSRGQGAALLLLTAPTVWTGLDFLRGFLCTGLPWMDLGYALYGQPLLIQAADLGGHHLITFSVVLINALIFWLIERIRASFSSSSNTSDYHFGYPMTVFLLLSCLGGYSVLRYQQISSEAVAADTAFVSAVQGNIEQSEKWSPMQKEKTVERYLTLSAQALAGEEKPELIVWPETALPFYPAREPLMNRVRAFVRKNEIQLLTGSPYFTIDPQDQTPVTYSNSALLLDSSGRLSARYNKQHLVPFGEYIPLRTYFWFIKPLVELIGDFTPGDSFDPLDADTIQAGALICFESIFPDIARQETVNGANLLVNLTNDAWYGKSSAPYHSWAMTVFRAVENRRSLVRAANTGISGFISLQEKFTKKPNYSRHKRSTRGLPCSPARPSLCTVVIASEQYAWP</sequence>
<dbReference type="EC" id="2.3.1.269" evidence="9"/>
<keyword evidence="3 9" id="KW-1003">Cell membrane</keyword>
<evidence type="ECO:0000313" key="12">
    <source>
        <dbReference type="Proteomes" id="UP000287853"/>
    </source>
</evidence>
<comment type="similarity">
    <text evidence="2 9">Belongs to the CN hydrolase family. Apolipoprotein N-acyltransferase subfamily.</text>
</comment>
<evidence type="ECO:0000256" key="1">
    <source>
        <dbReference type="ARBA" id="ARBA00004651"/>
    </source>
</evidence>
<feature type="transmembrane region" description="Helical" evidence="9">
    <location>
        <begin position="223"/>
        <end position="240"/>
    </location>
</feature>
<evidence type="ECO:0000259" key="10">
    <source>
        <dbReference type="PROSITE" id="PS50263"/>
    </source>
</evidence>
<dbReference type="GO" id="GO:0042158">
    <property type="term" value="P:lipoprotein biosynthetic process"/>
    <property type="evidence" value="ECO:0007669"/>
    <property type="project" value="UniProtKB-UniRule"/>
</dbReference>
<keyword evidence="4 9" id="KW-0808">Transferase</keyword>
<accession>A0A444IQN4</accession>
<evidence type="ECO:0000256" key="8">
    <source>
        <dbReference type="ARBA" id="ARBA00023315"/>
    </source>
</evidence>
<dbReference type="InterPro" id="IPR003010">
    <property type="entry name" value="C-N_Hydrolase"/>
</dbReference>
<feature type="transmembrane region" description="Helical" evidence="9">
    <location>
        <begin position="68"/>
        <end position="86"/>
    </location>
</feature>
<evidence type="ECO:0000256" key="7">
    <source>
        <dbReference type="ARBA" id="ARBA00023136"/>
    </source>
</evidence>
<organism evidence="11 12">
    <name type="scientific">Candidatus Electrothrix aarhusensis</name>
    <dbReference type="NCBI Taxonomy" id="1859131"/>
    <lineage>
        <taxon>Bacteria</taxon>
        <taxon>Pseudomonadati</taxon>
        <taxon>Thermodesulfobacteriota</taxon>
        <taxon>Desulfobulbia</taxon>
        <taxon>Desulfobulbales</taxon>
        <taxon>Desulfobulbaceae</taxon>
        <taxon>Candidatus Electrothrix</taxon>
    </lineage>
</organism>
<dbReference type="PROSITE" id="PS50263">
    <property type="entry name" value="CN_HYDROLASE"/>
    <property type="match status" value="1"/>
</dbReference>
<dbReference type="Pfam" id="PF00795">
    <property type="entry name" value="CN_hydrolase"/>
    <property type="match status" value="1"/>
</dbReference>
<dbReference type="HAMAP" id="MF_01148">
    <property type="entry name" value="Lnt"/>
    <property type="match status" value="1"/>
</dbReference>
<dbReference type="Pfam" id="PF20154">
    <property type="entry name" value="LNT_N"/>
    <property type="match status" value="1"/>
</dbReference>
<dbReference type="Proteomes" id="UP000287853">
    <property type="component" value="Unassembled WGS sequence"/>
</dbReference>
<keyword evidence="12" id="KW-1185">Reference proteome</keyword>
<comment type="caution">
    <text evidence="11">The sequence shown here is derived from an EMBL/GenBank/DDBJ whole genome shotgun (WGS) entry which is preliminary data.</text>
</comment>
<dbReference type="AlphaFoldDB" id="A0A444IQN4"/>
<reference evidence="11 12" key="1">
    <citation type="submission" date="2017-01" db="EMBL/GenBank/DDBJ databases">
        <title>The cable genome- insights into the physiology and evolution of filamentous bacteria capable of sulfide oxidation via long distance electron transfer.</title>
        <authorList>
            <person name="Schreiber L."/>
            <person name="Bjerg J.T."/>
            <person name="Boggild A."/>
            <person name="Van De Vossenberg J."/>
            <person name="Meysman F."/>
            <person name="Nielsen L.P."/>
            <person name="Schramm A."/>
            <person name="Kjeldsen K.U."/>
        </authorList>
    </citation>
    <scope>NUCLEOTIDE SEQUENCE [LARGE SCALE GENOMIC DNA]</scope>
    <source>
        <strain evidence="11">MCF</strain>
    </source>
</reference>
<proteinExistence type="inferred from homology"/>
<dbReference type="CDD" id="cd07571">
    <property type="entry name" value="ALP_N-acyl_transferase"/>
    <property type="match status" value="1"/>
</dbReference>
<evidence type="ECO:0000256" key="6">
    <source>
        <dbReference type="ARBA" id="ARBA00022989"/>
    </source>
</evidence>
<comment type="pathway">
    <text evidence="9">Protein modification; lipoprotein biosynthesis (N-acyl transfer).</text>
</comment>
<feature type="domain" description="CN hydrolase" evidence="10">
    <location>
        <begin position="260"/>
        <end position="514"/>
    </location>
</feature>
<dbReference type="PANTHER" id="PTHR38686:SF1">
    <property type="entry name" value="APOLIPOPROTEIN N-ACYLTRANSFERASE"/>
    <property type="match status" value="1"/>
</dbReference>
<evidence type="ECO:0000256" key="2">
    <source>
        <dbReference type="ARBA" id="ARBA00010065"/>
    </source>
</evidence>